<dbReference type="InterPro" id="IPR007884">
    <property type="entry name" value="METL9"/>
</dbReference>
<keyword evidence="1" id="KW-0175">Coiled coil</keyword>
<dbReference type="InterPro" id="IPR012337">
    <property type="entry name" value="RNaseH-like_sf"/>
</dbReference>
<dbReference type="OrthoDB" id="7765170at2759"/>
<protein>
    <recommendedName>
        <fullName evidence="2">RNase H type-1 domain-containing protein</fullName>
    </recommendedName>
</protein>
<evidence type="ECO:0000256" key="1">
    <source>
        <dbReference type="SAM" id="Coils"/>
    </source>
</evidence>
<feature type="coiled-coil region" evidence="1">
    <location>
        <begin position="109"/>
        <end position="136"/>
    </location>
</feature>
<dbReference type="PANTHER" id="PTHR12890">
    <property type="entry name" value="DREV PROTEIN"/>
    <property type="match status" value="1"/>
</dbReference>
<dbReference type="Pfam" id="PF00075">
    <property type="entry name" value="RNase_H"/>
    <property type="match status" value="1"/>
</dbReference>
<dbReference type="GO" id="GO:0004523">
    <property type="term" value="F:RNA-DNA hybrid ribonuclease activity"/>
    <property type="evidence" value="ECO:0007669"/>
    <property type="project" value="InterPro"/>
</dbReference>
<dbReference type="GO" id="GO:0003676">
    <property type="term" value="F:nucleic acid binding"/>
    <property type="evidence" value="ECO:0007669"/>
    <property type="project" value="InterPro"/>
</dbReference>
<dbReference type="SUPFAM" id="SSF53098">
    <property type="entry name" value="Ribonuclease H-like"/>
    <property type="match status" value="1"/>
</dbReference>
<sequence length="242" mass="26867">NESGAAATTTSSMKMEIEAITKALEWIKLTRPTTTHAVFLTDSQSALKKIECGFMRMEWMTAIRPTAISSITWIFCPGHAGVKGNERADKLAGNATVNGTLRLDKQEVLKALSEHLRNAEDTAAEDQQAIKRMIELGVRKGEGRGRQLVGKDRRVHNQVLTGTVSLDTLHSKTHEPSEFLRVTGSNFEEQVDQLVSIFRQAGFVVEKFTRLPYLCEGDLRHSFYVLTDALFVLKAAEETTAS</sequence>
<organism evidence="3 4">
    <name type="scientific">Elysia chlorotica</name>
    <name type="common">Eastern emerald elysia</name>
    <name type="synonym">Sea slug</name>
    <dbReference type="NCBI Taxonomy" id="188477"/>
    <lineage>
        <taxon>Eukaryota</taxon>
        <taxon>Metazoa</taxon>
        <taxon>Spiralia</taxon>
        <taxon>Lophotrochozoa</taxon>
        <taxon>Mollusca</taxon>
        <taxon>Gastropoda</taxon>
        <taxon>Heterobranchia</taxon>
        <taxon>Euthyneura</taxon>
        <taxon>Panpulmonata</taxon>
        <taxon>Sacoglossa</taxon>
        <taxon>Placobranchoidea</taxon>
        <taxon>Plakobranchidae</taxon>
        <taxon>Elysia</taxon>
    </lineage>
</organism>
<accession>A0A3S1GZR4</accession>
<dbReference type="AlphaFoldDB" id="A0A3S1GZR4"/>
<dbReference type="InterPro" id="IPR036397">
    <property type="entry name" value="RNaseH_sf"/>
</dbReference>
<feature type="non-terminal residue" evidence="3">
    <location>
        <position position="1"/>
    </location>
</feature>
<keyword evidence="4" id="KW-1185">Reference proteome</keyword>
<evidence type="ECO:0000259" key="2">
    <source>
        <dbReference type="PROSITE" id="PS50879"/>
    </source>
</evidence>
<proteinExistence type="predicted"/>
<dbReference type="PANTHER" id="PTHR12890:SF0">
    <property type="entry name" value="PROTEIN-L-HISTIDINE N-PROS-METHYLTRANSFERASE"/>
    <property type="match status" value="1"/>
</dbReference>
<gene>
    <name evidence="3" type="ORF">EGW08_022863</name>
</gene>
<reference evidence="3 4" key="1">
    <citation type="submission" date="2019-01" db="EMBL/GenBank/DDBJ databases">
        <title>A draft genome assembly of the solar-powered sea slug Elysia chlorotica.</title>
        <authorList>
            <person name="Cai H."/>
            <person name="Li Q."/>
            <person name="Fang X."/>
            <person name="Li J."/>
            <person name="Curtis N.E."/>
            <person name="Altenburger A."/>
            <person name="Shibata T."/>
            <person name="Feng M."/>
            <person name="Maeda T."/>
            <person name="Schwartz J.A."/>
            <person name="Shigenobu S."/>
            <person name="Lundholm N."/>
            <person name="Nishiyama T."/>
            <person name="Yang H."/>
            <person name="Hasebe M."/>
            <person name="Li S."/>
            <person name="Pierce S.K."/>
            <person name="Wang J."/>
        </authorList>
    </citation>
    <scope>NUCLEOTIDE SEQUENCE [LARGE SCALE GENOMIC DNA]</scope>
    <source>
        <strain evidence="3">EC2010</strain>
        <tissue evidence="3">Whole organism of an adult</tissue>
    </source>
</reference>
<dbReference type="Gene3D" id="3.30.420.10">
    <property type="entry name" value="Ribonuclease H-like superfamily/Ribonuclease H"/>
    <property type="match status" value="1"/>
</dbReference>
<feature type="domain" description="RNase H type-1" evidence="2">
    <location>
        <begin position="1"/>
        <end position="97"/>
    </location>
</feature>
<dbReference type="Pfam" id="PF05219">
    <property type="entry name" value="DREV"/>
    <property type="match status" value="1"/>
</dbReference>
<dbReference type="InterPro" id="IPR002156">
    <property type="entry name" value="RNaseH_domain"/>
</dbReference>
<dbReference type="STRING" id="188477.A0A3S1GZR4"/>
<dbReference type="EMBL" id="RQTK01001706">
    <property type="protein sequence ID" value="RUS69373.1"/>
    <property type="molecule type" value="Genomic_DNA"/>
</dbReference>
<dbReference type="PROSITE" id="PS50879">
    <property type="entry name" value="RNASE_H_1"/>
    <property type="match status" value="1"/>
</dbReference>
<evidence type="ECO:0000313" key="4">
    <source>
        <dbReference type="Proteomes" id="UP000271974"/>
    </source>
</evidence>
<dbReference type="Proteomes" id="UP000271974">
    <property type="component" value="Unassembled WGS sequence"/>
</dbReference>
<name>A0A3S1GZR4_ELYCH</name>
<comment type="caution">
    <text evidence="3">The sequence shown here is derived from an EMBL/GenBank/DDBJ whole genome shotgun (WGS) entry which is preliminary data.</text>
</comment>
<evidence type="ECO:0000313" key="3">
    <source>
        <dbReference type="EMBL" id="RUS69373.1"/>
    </source>
</evidence>
<dbReference type="GO" id="GO:0106370">
    <property type="term" value="F:protein-L-histidine N-pros-methyltransferase activity"/>
    <property type="evidence" value="ECO:0007669"/>
    <property type="project" value="InterPro"/>
</dbReference>